<dbReference type="AlphaFoldDB" id="A0A157ZEH1"/>
<gene>
    <name evidence="1" type="ORF">AWB79_00745</name>
</gene>
<dbReference type="EMBL" id="FCOA02000002">
    <property type="protein sequence ID" value="SAK43914.1"/>
    <property type="molecule type" value="Genomic_DNA"/>
</dbReference>
<name>A0A157ZEH1_9BURK</name>
<reference evidence="1" key="1">
    <citation type="submission" date="2016-01" db="EMBL/GenBank/DDBJ databases">
        <authorList>
            <person name="Peeters C."/>
        </authorList>
    </citation>
    <scope>NUCLEOTIDE SEQUENCE</scope>
    <source>
        <strain evidence="1">LMG 29322</strain>
    </source>
</reference>
<sequence length="45" mass="5139">MNDRIDAQEAHPSNKGLLLLFWAYVLIPLAWGVTNTLTQAMKLFH</sequence>
<protein>
    <recommendedName>
        <fullName evidence="3">Oxalate:formate antiporter</fullName>
    </recommendedName>
</protein>
<dbReference type="RefSeq" id="WP_061166042.1">
    <property type="nucleotide sequence ID" value="NZ_FCOA02000002.1"/>
</dbReference>
<accession>A0A157ZEH1</accession>
<evidence type="ECO:0000313" key="2">
    <source>
        <dbReference type="Proteomes" id="UP000054851"/>
    </source>
</evidence>
<evidence type="ECO:0000313" key="1">
    <source>
        <dbReference type="EMBL" id="SAK43914.1"/>
    </source>
</evidence>
<organism evidence="1 2">
    <name type="scientific">Caballeronia hypogeia</name>
    <dbReference type="NCBI Taxonomy" id="1777140"/>
    <lineage>
        <taxon>Bacteria</taxon>
        <taxon>Pseudomonadati</taxon>
        <taxon>Pseudomonadota</taxon>
        <taxon>Betaproteobacteria</taxon>
        <taxon>Burkholderiales</taxon>
        <taxon>Burkholderiaceae</taxon>
        <taxon>Caballeronia</taxon>
    </lineage>
</organism>
<proteinExistence type="predicted"/>
<comment type="caution">
    <text evidence="1">The sequence shown here is derived from an EMBL/GenBank/DDBJ whole genome shotgun (WGS) entry which is preliminary data.</text>
</comment>
<keyword evidence="2" id="KW-1185">Reference proteome</keyword>
<dbReference type="Proteomes" id="UP000054851">
    <property type="component" value="Unassembled WGS sequence"/>
</dbReference>
<evidence type="ECO:0008006" key="3">
    <source>
        <dbReference type="Google" id="ProtNLM"/>
    </source>
</evidence>
<dbReference type="OrthoDB" id="8566528at2"/>